<dbReference type="InterPro" id="IPR024089">
    <property type="entry name" value="PRODH_PutA_dom_I/II"/>
</dbReference>
<dbReference type="InterPro" id="IPR016162">
    <property type="entry name" value="Ald_DH_N"/>
</dbReference>
<evidence type="ECO:0000259" key="3">
    <source>
        <dbReference type="Pfam" id="PF00171"/>
    </source>
</evidence>
<organism evidence="6 7">
    <name type="scientific">Chrysophaeum taylorii</name>
    <dbReference type="NCBI Taxonomy" id="2483200"/>
    <lineage>
        <taxon>Eukaryota</taxon>
        <taxon>Sar</taxon>
        <taxon>Stramenopiles</taxon>
        <taxon>Ochrophyta</taxon>
        <taxon>Pelagophyceae</taxon>
        <taxon>Pelagomonadales</taxon>
        <taxon>Pelagomonadaceae</taxon>
        <taxon>Chrysophaeum</taxon>
    </lineage>
</organism>
<dbReference type="InterPro" id="IPR015590">
    <property type="entry name" value="Aldehyde_DH_dom"/>
</dbReference>
<evidence type="ECO:0008006" key="8">
    <source>
        <dbReference type="Google" id="ProtNLM"/>
    </source>
</evidence>
<reference evidence="6" key="1">
    <citation type="submission" date="2023-01" db="EMBL/GenBank/DDBJ databases">
        <title>Metagenome sequencing of chrysophaentin producing Chrysophaeum taylorii.</title>
        <authorList>
            <person name="Davison J."/>
            <person name="Bewley C."/>
        </authorList>
    </citation>
    <scope>NUCLEOTIDE SEQUENCE</scope>
    <source>
        <strain evidence="6">NIES-1699</strain>
    </source>
</reference>
<comment type="caution">
    <text evidence="6">The sequence shown here is derived from an EMBL/GenBank/DDBJ whole genome shotgun (WGS) entry which is preliminary data.</text>
</comment>
<proteinExistence type="predicted"/>
<dbReference type="SUPFAM" id="SSF81935">
    <property type="entry name" value="N-terminal domain of bifunctional PutA protein"/>
    <property type="match status" value="1"/>
</dbReference>
<dbReference type="InterPro" id="IPR002872">
    <property type="entry name" value="Proline_DH_dom"/>
</dbReference>
<evidence type="ECO:0000259" key="4">
    <source>
        <dbReference type="Pfam" id="PF01619"/>
    </source>
</evidence>
<dbReference type="InterPro" id="IPR025703">
    <property type="entry name" value="Bifunct_PutA"/>
</dbReference>
<dbReference type="InterPro" id="IPR050485">
    <property type="entry name" value="Proline_metab_enzyme"/>
</dbReference>
<dbReference type="InterPro" id="IPR016161">
    <property type="entry name" value="Ald_DH/histidinol_DH"/>
</dbReference>
<evidence type="ECO:0000313" key="7">
    <source>
        <dbReference type="Proteomes" id="UP001230188"/>
    </source>
</evidence>
<dbReference type="GO" id="GO:0004657">
    <property type="term" value="F:proline dehydrogenase activity"/>
    <property type="evidence" value="ECO:0007669"/>
    <property type="project" value="InterPro"/>
</dbReference>
<evidence type="ECO:0000313" key="6">
    <source>
        <dbReference type="EMBL" id="KAJ8605534.1"/>
    </source>
</evidence>
<dbReference type="GO" id="GO:0003700">
    <property type="term" value="F:DNA-binding transcription factor activity"/>
    <property type="evidence" value="ECO:0007669"/>
    <property type="project" value="InterPro"/>
</dbReference>
<sequence>MSRRRLSSEVVAAAARSSSRSLEAVATRSPGAVLRSQTLAWQEASRRWIRESHYADERAVNLSNVRACRHSRAEEAVIVENAVRLVKACRTPEAKRRASPVQSLLHEYRLSSREGATLLSLAEAVLRVRSPEGRSRLIADKLENVEWGRMGLGKPAIVNAASAALAAGEIATRAPASDGALAALVHRIGRDAVRVAVVALMRRLGDEFVLGENIEVAMDRAARDARKVESLRHSYDMLGEAAKTAQDAEIYWEAYAEAIDAIGRRFGEGEISVKLSALDPRFEPHRLDDVGKVVGRVVELATRAADRGIDLTIDAEEAARLELQLDVVSHVSSEMARIRPSWKGLGLAVQAYQRRAPQIVDWAASTIATKSRPLRVRLVKGAYWDSEIKWAQQLGAATFPVFTRKEATDACYAACASKLLEARDLFYPAFATHSARTVATVAWLADRCENRNFEFQRLHGMGEDLHAAARDFLTDAPTRVYAPVGDHDRLLAYLVRRLLENGANSSFVHAVADDSVPAETLALDPAAVLEHKHLCSPHPEIKQPPDLFLPRQNSRGLDVSDVLALHEFAQNVDDDRVSGGEVAVYDPTTGDRAGSAPQASDQDVAAALGGAKAAQPAWDATGLEKRATILRNAADELEARRETLCGLLVADAGKTWVDGVGEIREAADFLRYYADRAEADLADRALPGPVGETNTLAYRGRGVWAAVSPFNLPLAIFVGQMAAPLVAGNAVVAKSAPQTPLVASAVIDVMRAAGVPEDVLAHLPDPRDLVGPLLVGDPRVDGVVFTGSGLAARSIARTLADRDGPIVPLIAETAGLNAIIADESALPEQLVHDAVRSAFNSAGQRCSSARLLCVPSQTKDRVLEMLAGAVAELRVGDPARVDVDCGPLIDARAKDRVAAHVDGLLSTPGVRILARANCQDDGNFYPPLLLELPDLDALPRDECFGPVLHVVAYDSTAKNALQSLIHEINNLGYGLTMGLHSRLDGARHLAIGASAAGNLYVNRDCIAAVVESQPFGGHRLSGTGPKAGGPNYVRAFAVEHVVSTNTAASGGDYDLMARIR</sequence>
<dbReference type="Gene3D" id="3.40.605.10">
    <property type="entry name" value="Aldehyde Dehydrogenase, Chain A, domain 1"/>
    <property type="match status" value="1"/>
</dbReference>
<dbReference type="GO" id="GO:0009898">
    <property type="term" value="C:cytoplasmic side of plasma membrane"/>
    <property type="evidence" value="ECO:0007669"/>
    <property type="project" value="TreeGrafter"/>
</dbReference>
<dbReference type="Gene3D" id="3.20.20.220">
    <property type="match status" value="1"/>
</dbReference>
<keyword evidence="2" id="KW-0520">NAD</keyword>
<dbReference type="PANTHER" id="PTHR42862">
    <property type="entry name" value="DELTA-1-PYRROLINE-5-CARBOXYLATE DEHYDROGENASE 1, ISOFORM A-RELATED"/>
    <property type="match status" value="1"/>
</dbReference>
<evidence type="ECO:0000256" key="1">
    <source>
        <dbReference type="ARBA" id="ARBA00023002"/>
    </source>
</evidence>
<keyword evidence="7" id="KW-1185">Reference proteome</keyword>
<dbReference type="InterPro" id="IPR016163">
    <property type="entry name" value="Ald_DH_C"/>
</dbReference>
<feature type="domain" description="Proline dehydrogenase" evidence="4">
    <location>
        <begin position="226"/>
        <end position="509"/>
    </location>
</feature>
<dbReference type="SUPFAM" id="SSF51730">
    <property type="entry name" value="FAD-linked oxidoreductase"/>
    <property type="match status" value="1"/>
</dbReference>
<dbReference type="InterPro" id="IPR024082">
    <property type="entry name" value="PRODH_PutA_dom_II"/>
</dbReference>
<dbReference type="NCBIfam" id="NF008869">
    <property type="entry name" value="PRK11904.1"/>
    <property type="match status" value="1"/>
</dbReference>
<dbReference type="InterPro" id="IPR029041">
    <property type="entry name" value="FAD-linked_oxidoreductase-like"/>
</dbReference>
<dbReference type="Gene3D" id="3.40.309.10">
    <property type="entry name" value="Aldehyde Dehydrogenase, Chain A, domain 2"/>
    <property type="match status" value="1"/>
</dbReference>
<protein>
    <recommendedName>
        <fullName evidence="8">L-glutamate gamma-semialdehyde dehydrogenase</fullName>
    </recommendedName>
</protein>
<dbReference type="PIRSF" id="PIRSF000197">
    <property type="entry name" value="Bifunct_PutA"/>
    <property type="match status" value="1"/>
</dbReference>
<keyword evidence="1" id="KW-0560">Oxidoreductase</keyword>
<dbReference type="Proteomes" id="UP001230188">
    <property type="component" value="Unassembled WGS sequence"/>
</dbReference>
<dbReference type="AlphaFoldDB" id="A0AAD7UHB1"/>
<name>A0AAD7UHB1_9STRA</name>
<dbReference type="Pfam" id="PF01619">
    <property type="entry name" value="Pro_dh"/>
    <property type="match status" value="1"/>
</dbReference>
<dbReference type="Pfam" id="PF14850">
    <property type="entry name" value="Pro_dh-DNA_bdg"/>
    <property type="match status" value="1"/>
</dbReference>
<feature type="domain" description="Proline dehydrogenase PutA" evidence="5">
    <location>
        <begin position="101"/>
        <end position="208"/>
    </location>
</feature>
<accession>A0AAD7UHB1</accession>
<evidence type="ECO:0000256" key="2">
    <source>
        <dbReference type="ARBA" id="ARBA00023027"/>
    </source>
</evidence>
<dbReference type="Pfam" id="PF00171">
    <property type="entry name" value="Aldedh"/>
    <property type="match status" value="1"/>
</dbReference>
<dbReference type="PANTHER" id="PTHR42862:SF1">
    <property type="entry name" value="DELTA-1-PYRROLINE-5-CARBOXYLATE DEHYDROGENASE 2, ISOFORM A-RELATED"/>
    <property type="match status" value="1"/>
</dbReference>
<dbReference type="EMBL" id="JAQMWT010000314">
    <property type="protein sequence ID" value="KAJ8605534.1"/>
    <property type="molecule type" value="Genomic_DNA"/>
</dbReference>
<feature type="domain" description="Aldehyde dehydrogenase" evidence="3">
    <location>
        <begin position="580"/>
        <end position="1037"/>
    </location>
</feature>
<dbReference type="GO" id="GO:0003842">
    <property type="term" value="F:L-glutamate gamma-semialdehyde dehydrogenase activity"/>
    <property type="evidence" value="ECO:0007669"/>
    <property type="project" value="InterPro"/>
</dbReference>
<dbReference type="SUPFAM" id="SSF53720">
    <property type="entry name" value="ALDH-like"/>
    <property type="match status" value="1"/>
</dbReference>
<gene>
    <name evidence="6" type="ORF">CTAYLR_000082</name>
</gene>
<dbReference type="GO" id="GO:0010133">
    <property type="term" value="P:L-proline catabolic process to L-glutamate"/>
    <property type="evidence" value="ECO:0007669"/>
    <property type="project" value="InterPro"/>
</dbReference>
<evidence type="ECO:0000259" key="5">
    <source>
        <dbReference type="Pfam" id="PF14850"/>
    </source>
</evidence>